<dbReference type="AlphaFoldDB" id="A0A6G1JHS1"/>
<feature type="region of interest" description="Disordered" evidence="1">
    <location>
        <begin position="1"/>
        <end position="31"/>
    </location>
</feature>
<feature type="compositionally biased region" description="Polar residues" evidence="1">
    <location>
        <begin position="203"/>
        <end position="212"/>
    </location>
</feature>
<dbReference type="EMBL" id="MU005571">
    <property type="protein sequence ID" value="KAF2690094.1"/>
    <property type="molecule type" value="Genomic_DNA"/>
</dbReference>
<evidence type="ECO:0000256" key="1">
    <source>
        <dbReference type="SAM" id="MobiDB-lite"/>
    </source>
</evidence>
<protein>
    <submittedName>
        <fullName evidence="2">Uncharacterized protein</fullName>
    </submittedName>
</protein>
<proteinExistence type="predicted"/>
<evidence type="ECO:0000313" key="2">
    <source>
        <dbReference type="EMBL" id="KAF2690094.1"/>
    </source>
</evidence>
<evidence type="ECO:0000313" key="3">
    <source>
        <dbReference type="Proteomes" id="UP000799291"/>
    </source>
</evidence>
<dbReference type="Proteomes" id="UP000799291">
    <property type="component" value="Unassembled WGS sequence"/>
</dbReference>
<keyword evidence="3" id="KW-1185">Reference proteome</keyword>
<name>A0A6G1JHS1_9PLEO</name>
<accession>A0A6G1JHS1</accession>
<reference evidence="2" key="1">
    <citation type="journal article" date="2020" name="Stud. Mycol.">
        <title>101 Dothideomycetes genomes: a test case for predicting lifestyles and emergence of pathogens.</title>
        <authorList>
            <person name="Haridas S."/>
            <person name="Albert R."/>
            <person name="Binder M."/>
            <person name="Bloem J."/>
            <person name="Labutti K."/>
            <person name="Salamov A."/>
            <person name="Andreopoulos B."/>
            <person name="Baker S."/>
            <person name="Barry K."/>
            <person name="Bills G."/>
            <person name="Bluhm B."/>
            <person name="Cannon C."/>
            <person name="Castanera R."/>
            <person name="Culley D."/>
            <person name="Daum C."/>
            <person name="Ezra D."/>
            <person name="Gonzalez J."/>
            <person name="Henrissat B."/>
            <person name="Kuo A."/>
            <person name="Liang C."/>
            <person name="Lipzen A."/>
            <person name="Lutzoni F."/>
            <person name="Magnuson J."/>
            <person name="Mondo S."/>
            <person name="Nolan M."/>
            <person name="Ohm R."/>
            <person name="Pangilinan J."/>
            <person name="Park H.-J."/>
            <person name="Ramirez L."/>
            <person name="Alfaro M."/>
            <person name="Sun H."/>
            <person name="Tritt A."/>
            <person name="Yoshinaga Y."/>
            <person name="Zwiers L.-H."/>
            <person name="Turgeon B."/>
            <person name="Goodwin S."/>
            <person name="Spatafora J."/>
            <person name="Crous P."/>
            <person name="Grigoriev I."/>
        </authorList>
    </citation>
    <scope>NUCLEOTIDE SEQUENCE</scope>
    <source>
        <strain evidence="2">CBS 122367</strain>
    </source>
</reference>
<dbReference type="OrthoDB" id="3650630at2759"/>
<organism evidence="2 3">
    <name type="scientific">Lentithecium fluviatile CBS 122367</name>
    <dbReference type="NCBI Taxonomy" id="1168545"/>
    <lineage>
        <taxon>Eukaryota</taxon>
        <taxon>Fungi</taxon>
        <taxon>Dikarya</taxon>
        <taxon>Ascomycota</taxon>
        <taxon>Pezizomycotina</taxon>
        <taxon>Dothideomycetes</taxon>
        <taxon>Pleosporomycetidae</taxon>
        <taxon>Pleosporales</taxon>
        <taxon>Massarineae</taxon>
        <taxon>Lentitheciaceae</taxon>
        <taxon>Lentithecium</taxon>
    </lineage>
</organism>
<sequence>MASNKRNSPADASWRINPPSKAARVSNLSRTPVPAHGRPFYLAKAIHQPHPDSKLCQDFHWLPYPLGLLPYDSWHKLHHPAKVHPPLPFRCPTFLVAERLAWDEKLVPISAKEQNEELNWAVNFELGILDPFMEDPEQELGGKNSQTNKFYPYQNEFEMKQALRLIFTSENISDASWSLWASMQMDLQEMFRLGGTKRLGIGSASSKLGTRQKTSEAEEIDLTMSPDRASKPRTSDGPSGRPTPPSSSSEHSTGKAPAIVPGNQVSFAQPHAPGTAFVDKPADLQPSFEKDQSITSYKTLQDFYSLLDRIERTSFVGALFLEAYAERLQRDMCRDCWLKRYIDLRDPACS</sequence>
<feature type="region of interest" description="Disordered" evidence="1">
    <location>
        <begin position="202"/>
        <end position="261"/>
    </location>
</feature>
<gene>
    <name evidence="2" type="ORF">K458DRAFT_439186</name>
</gene>